<evidence type="ECO:0000256" key="1">
    <source>
        <dbReference type="SAM" id="Phobius"/>
    </source>
</evidence>
<accession>A0A6J7AJK5</accession>
<dbReference type="EMBL" id="CAFBOL010000018">
    <property type="protein sequence ID" value="CAB4983840.1"/>
    <property type="molecule type" value="Genomic_DNA"/>
</dbReference>
<sequence>MEQREWPRSQKELNAGAIKVRVAGLDQIFNAMDPTPLEERSLNPEVADWIEEWAEDLGGDKPITIEIHVIDGNVDGRRDAVARGLHNHFEYRAWQEGRELQKLWREGRISMVIGLCALTVFISLSHLIGTSPNPVLDVVHEGLTVLGWVSMWKPLQIFLYEWWPVRREREACRRLSEAEVIFRSVS</sequence>
<evidence type="ECO:0000313" key="2">
    <source>
        <dbReference type="EMBL" id="CAB4365159.1"/>
    </source>
</evidence>
<evidence type="ECO:0000313" key="4">
    <source>
        <dbReference type="EMBL" id="CAB4833007.1"/>
    </source>
</evidence>
<evidence type="ECO:0000313" key="3">
    <source>
        <dbReference type="EMBL" id="CAB4739443.1"/>
    </source>
</evidence>
<dbReference type="EMBL" id="CAEZYF010000023">
    <property type="protein sequence ID" value="CAB4739443.1"/>
    <property type="molecule type" value="Genomic_DNA"/>
</dbReference>
<dbReference type="EMBL" id="CAFAAV010000217">
    <property type="protein sequence ID" value="CAB4833007.1"/>
    <property type="molecule type" value="Genomic_DNA"/>
</dbReference>
<feature type="transmembrane region" description="Helical" evidence="1">
    <location>
        <begin position="109"/>
        <end position="128"/>
    </location>
</feature>
<reference evidence="4" key="1">
    <citation type="submission" date="2020-05" db="EMBL/GenBank/DDBJ databases">
        <authorList>
            <person name="Chiriac C."/>
            <person name="Salcher M."/>
            <person name="Ghai R."/>
            <person name="Kavagutti S V."/>
        </authorList>
    </citation>
    <scope>NUCLEOTIDE SEQUENCE</scope>
</reference>
<dbReference type="EMBL" id="CAESGF010000025">
    <property type="protein sequence ID" value="CAB4365159.1"/>
    <property type="molecule type" value="Genomic_DNA"/>
</dbReference>
<keyword evidence="1" id="KW-0812">Transmembrane</keyword>
<evidence type="ECO:0000313" key="6">
    <source>
        <dbReference type="EMBL" id="CAB4983840.1"/>
    </source>
</evidence>
<name>A0A6J7AJK5_9ZZZZ</name>
<gene>
    <name evidence="3" type="ORF">UFOPK2656_02787</name>
    <name evidence="4" type="ORF">UFOPK3099_02289</name>
    <name evidence="5" type="ORF">UFOPK3651_02396</name>
    <name evidence="6" type="ORF">UFOPK3931_00982</name>
    <name evidence="2" type="ORF">UFOPK4189_02914</name>
</gene>
<keyword evidence="1" id="KW-0472">Membrane</keyword>
<evidence type="ECO:0000313" key="5">
    <source>
        <dbReference type="EMBL" id="CAB4944081.1"/>
    </source>
</evidence>
<organism evidence="4">
    <name type="scientific">freshwater metagenome</name>
    <dbReference type="NCBI Taxonomy" id="449393"/>
    <lineage>
        <taxon>unclassified sequences</taxon>
        <taxon>metagenomes</taxon>
        <taxon>ecological metagenomes</taxon>
    </lineage>
</organism>
<feature type="transmembrane region" description="Helical" evidence="1">
    <location>
        <begin position="143"/>
        <end position="163"/>
    </location>
</feature>
<protein>
    <submittedName>
        <fullName evidence="4">Unannotated protein</fullName>
    </submittedName>
</protein>
<dbReference type="AlphaFoldDB" id="A0A6J7AJK5"/>
<dbReference type="EMBL" id="CAFBMT010000015">
    <property type="protein sequence ID" value="CAB4944081.1"/>
    <property type="molecule type" value="Genomic_DNA"/>
</dbReference>
<keyword evidence="1" id="KW-1133">Transmembrane helix</keyword>
<proteinExistence type="predicted"/>